<protein>
    <recommendedName>
        <fullName evidence="2">deoxyribose-phosphate aldolase</fullName>
        <ecNumber evidence="2">4.1.2.4</ecNumber>
    </recommendedName>
    <alternativeName>
        <fullName evidence="6">2-deoxy-D-ribose 5-phosphate aldolase</fullName>
    </alternativeName>
</protein>
<evidence type="ECO:0000256" key="5">
    <source>
        <dbReference type="ARBA" id="ARBA00023270"/>
    </source>
</evidence>
<dbReference type="AlphaFoldDB" id="A0A9P5UDM5"/>
<keyword evidence="10" id="KW-1185">Reference proteome</keyword>
<dbReference type="NCBIfam" id="TIGR00126">
    <property type="entry name" value="deoC"/>
    <property type="match status" value="1"/>
</dbReference>
<evidence type="ECO:0000313" key="10">
    <source>
        <dbReference type="Proteomes" id="UP000772434"/>
    </source>
</evidence>
<evidence type="ECO:0000256" key="2">
    <source>
        <dbReference type="ARBA" id="ARBA00012515"/>
    </source>
</evidence>
<keyword evidence="4" id="KW-0456">Lyase</keyword>
<dbReference type="EC" id="4.1.2.4" evidence="2"/>
<organism evidence="9 10">
    <name type="scientific">Rhodocollybia butyracea</name>
    <dbReference type="NCBI Taxonomy" id="206335"/>
    <lineage>
        <taxon>Eukaryota</taxon>
        <taxon>Fungi</taxon>
        <taxon>Dikarya</taxon>
        <taxon>Basidiomycota</taxon>
        <taxon>Agaricomycotina</taxon>
        <taxon>Agaricomycetes</taxon>
        <taxon>Agaricomycetidae</taxon>
        <taxon>Agaricales</taxon>
        <taxon>Marasmiineae</taxon>
        <taxon>Omphalotaceae</taxon>
        <taxon>Rhodocollybia</taxon>
    </lineage>
</organism>
<comment type="similarity">
    <text evidence="1">Belongs to the DeoC/FbaB aldolase family. DeoC type 1 subfamily.</text>
</comment>
<feature type="active site" description="Schiff-base intermediate with acetaldehyde" evidence="8">
    <location>
        <position position="182"/>
    </location>
</feature>
<evidence type="ECO:0000313" key="9">
    <source>
        <dbReference type="EMBL" id="KAF9075331.1"/>
    </source>
</evidence>
<dbReference type="InterPro" id="IPR013785">
    <property type="entry name" value="Aldolase_TIM"/>
</dbReference>
<dbReference type="OrthoDB" id="70823at2759"/>
<dbReference type="SUPFAM" id="SSF51569">
    <property type="entry name" value="Aldolase"/>
    <property type="match status" value="1"/>
</dbReference>
<evidence type="ECO:0000256" key="4">
    <source>
        <dbReference type="ARBA" id="ARBA00023239"/>
    </source>
</evidence>
<evidence type="ECO:0000256" key="6">
    <source>
        <dbReference type="ARBA" id="ARBA00032755"/>
    </source>
</evidence>
<dbReference type="GO" id="GO:0009264">
    <property type="term" value="P:deoxyribonucleotide catabolic process"/>
    <property type="evidence" value="ECO:0007669"/>
    <property type="project" value="InterPro"/>
</dbReference>
<name>A0A9P5UDM5_9AGAR</name>
<dbReference type="SMART" id="SM01133">
    <property type="entry name" value="DeoC"/>
    <property type="match status" value="1"/>
</dbReference>
<evidence type="ECO:0000256" key="3">
    <source>
        <dbReference type="ARBA" id="ARBA00022490"/>
    </source>
</evidence>
<dbReference type="Gene3D" id="3.20.20.70">
    <property type="entry name" value="Aldolase class I"/>
    <property type="match status" value="1"/>
</dbReference>
<keyword evidence="3" id="KW-0963">Cytoplasm</keyword>
<dbReference type="Pfam" id="PF01791">
    <property type="entry name" value="DeoC"/>
    <property type="match status" value="1"/>
</dbReference>
<keyword evidence="5 8" id="KW-0704">Schiff base</keyword>
<dbReference type="HAMAP" id="MF_00114">
    <property type="entry name" value="DeoC_type1"/>
    <property type="match status" value="1"/>
</dbReference>
<comment type="catalytic activity">
    <reaction evidence="7">
        <text>2-deoxy-D-ribose 5-phosphate = D-glyceraldehyde 3-phosphate + acetaldehyde</text>
        <dbReference type="Rhea" id="RHEA:12821"/>
        <dbReference type="ChEBI" id="CHEBI:15343"/>
        <dbReference type="ChEBI" id="CHEBI:59776"/>
        <dbReference type="ChEBI" id="CHEBI:62877"/>
        <dbReference type="EC" id="4.1.2.4"/>
    </reaction>
</comment>
<evidence type="ECO:0000256" key="1">
    <source>
        <dbReference type="ARBA" id="ARBA00010936"/>
    </source>
</evidence>
<comment type="caution">
    <text evidence="9">The sequence shown here is derived from an EMBL/GenBank/DDBJ whole genome shotgun (WGS) entry which is preliminary data.</text>
</comment>
<dbReference type="InterPro" id="IPR002915">
    <property type="entry name" value="DeoC/FbaB/LacD_aldolase"/>
</dbReference>
<dbReference type="GO" id="GO:0005737">
    <property type="term" value="C:cytoplasm"/>
    <property type="evidence" value="ECO:0007669"/>
    <property type="project" value="InterPro"/>
</dbReference>
<dbReference type="CDD" id="cd00959">
    <property type="entry name" value="DeoC"/>
    <property type="match status" value="1"/>
</dbReference>
<evidence type="ECO:0000256" key="8">
    <source>
        <dbReference type="PIRSR" id="PIRSR001357-50"/>
    </source>
</evidence>
<dbReference type="InterPro" id="IPR028581">
    <property type="entry name" value="DeoC_typeI"/>
</dbReference>
<feature type="active site" description="Proton donor/acceptor" evidence="8">
    <location>
        <position position="214"/>
    </location>
</feature>
<sequence>MDRSEEDWKAAVDLKIAQIPSSSITHPTDNLFPLSIDHTLLKPDATSAQIDHLCDEAIKYSFKSCCVNGNRVKQVSERLKGGRTIPCAVIGFPLGASTTEVKVFEAQDAISNGAREIDMVINIGALKTQSYATLFNDIHAVVQACTPTQTPVKVILETFLLDDKEKIAGAYVAAEAGAAFVKTCTGFNGGAATKEDVGLFWRTVRYKEGQVRIKASAGIRSFEKCLEMFRAGAERIGTSSGAIIMQSTNLGGGAVSGAY</sequence>
<dbReference type="InterPro" id="IPR011343">
    <property type="entry name" value="DeoC"/>
</dbReference>
<dbReference type="FunFam" id="3.20.20.70:FF:000044">
    <property type="entry name" value="Deoxyribose-phosphate aldolase"/>
    <property type="match status" value="1"/>
</dbReference>
<dbReference type="PIRSF" id="PIRSF001357">
    <property type="entry name" value="DeoC"/>
    <property type="match status" value="1"/>
</dbReference>
<dbReference type="GO" id="GO:0016052">
    <property type="term" value="P:carbohydrate catabolic process"/>
    <property type="evidence" value="ECO:0007669"/>
    <property type="project" value="TreeGrafter"/>
</dbReference>
<evidence type="ECO:0000256" key="7">
    <source>
        <dbReference type="ARBA" id="ARBA00048791"/>
    </source>
</evidence>
<proteinExistence type="inferred from homology"/>
<gene>
    <name evidence="9" type="ORF">BDP27DRAFT_1380896</name>
</gene>
<accession>A0A9P5UDM5</accession>
<reference evidence="9" key="1">
    <citation type="submission" date="2020-11" db="EMBL/GenBank/DDBJ databases">
        <authorList>
            <consortium name="DOE Joint Genome Institute"/>
            <person name="Ahrendt S."/>
            <person name="Riley R."/>
            <person name="Andreopoulos W."/>
            <person name="Labutti K."/>
            <person name="Pangilinan J."/>
            <person name="Ruiz-Duenas F.J."/>
            <person name="Barrasa J.M."/>
            <person name="Sanchez-Garcia M."/>
            <person name="Camarero S."/>
            <person name="Miyauchi S."/>
            <person name="Serrano A."/>
            <person name="Linde D."/>
            <person name="Babiker R."/>
            <person name="Drula E."/>
            <person name="Ayuso-Fernandez I."/>
            <person name="Pacheco R."/>
            <person name="Padilla G."/>
            <person name="Ferreira P."/>
            <person name="Barriuso J."/>
            <person name="Kellner H."/>
            <person name="Castanera R."/>
            <person name="Alfaro M."/>
            <person name="Ramirez L."/>
            <person name="Pisabarro A.G."/>
            <person name="Kuo A."/>
            <person name="Tritt A."/>
            <person name="Lipzen A."/>
            <person name="He G."/>
            <person name="Yan M."/>
            <person name="Ng V."/>
            <person name="Cullen D."/>
            <person name="Martin F."/>
            <person name="Rosso M.-N."/>
            <person name="Henrissat B."/>
            <person name="Hibbett D."/>
            <person name="Martinez A.T."/>
            <person name="Grigoriev I.V."/>
        </authorList>
    </citation>
    <scope>NUCLEOTIDE SEQUENCE</scope>
    <source>
        <strain evidence="9">AH 40177</strain>
    </source>
</reference>
<dbReference type="PANTHER" id="PTHR10889:SF1">
    <property type="entry name" value="DEOXYRIBOSE-PHOSPHATE ALDOLASE"/>
    <property type="match status" value="1"/>
</dbReference>
<dbReference type="Proteomes" id="UP000772434">
    <property type="component" value="Unassembled WGS sequence"/>
</dbReference>
<dbReference type="EMBL" id="JADNRY010000010">
    <property type="protein sequence ID" value="KAF9075331.1"/>
    <property type="molecule type" value="Genomic_DNA"/>
</dbReference>
<dbReference type="GO" id="GO:0004139">
    <property type="term" value="F:deoxyribose-phosphate aldolase activity"/>
    <property type="evidence" value="ECO:0007669"/>
    <property type="project" value="UniProtKB-EC"/>
</dbReference>
<dbReference type="PANTHER" id="PTHR10889">
    <property type="entry name" value="DEOXYRIBOSE-PHOSPHATE ALDOLASE"/>
    <property type="match status" value="1"/>
</dbReference>